<reference evidence="4" key="1">
    <citation type="submission" date="2013-08" db="EMBL/GenBank/DDBJ databases">
        <authorList>
            <person name="Mendez C."/>
            <person name="Richter M."/>
            <person name="Ferrer M."/>
            <person name="Sanchez J."/>
        </authorList>
    </citation>
    <scope>NUCLEOTIDE SEQUENCE</scope>
</reference>
<dbReference type="GO" id="GO:0140662">
    <property type="term" value="F:ATP-dependent protein folding chaperone"/>
    <property type="evidence" value="ECO:0007669"/>
    <property type="project" value="InterPro"/>
</dbReference>
<evidence type="ECO:0000256" key="1">
    <source>
        <dbReference type="ARBA" id="ARBA00006607"/>
    </source>
</evidence>
<reference evidence="4" key="2">
    <citation type="journal article" date="2014" name="ISME J.">
        <title>Microbial stratification in low pH oxic and suboxic macroscopic growths along an acid mine drainage.</title>
        <authorList>
            <person name="Mendez-Garcia C."/>
            <person name="Mesa V."/>
            <person name="Sprenger R.R."/>
            <person name="Richter M."/>
            <person name="Diez M.S."/>
            <person name="Solano J."/>
            <person name="Bargiela R."/>
            <person name="Golyshina O.V."/>
            <person name="Manteca A."/>
            <person name="Ramos J.L."/>
            <person name="Gallego J.R."/>
            <person name="Llorente I."/>
            <person name="Martins Dos Santos V.A."/>
            <person name="Jensen O.N."/>
            <person name="Pelaez A.I."/>
            <person name="Sanchez J."/>
            <person name="Ferrer M."/>
        </authorList>
    </citation>
    <scope>NUCLEOTIDE SEQUENCE</scope>
</reference>
<feature type="compositionally biased region" description="Basic and acidic residues" evidence="3">
    <location>
        <begin position="97"/>
        <end position="106"/>
    </location>
</feature>
<dbReference type="GO" id="GO:0042026">
    <property type="term" value="P:protein refolding"/>
    <property type="evidence" value="ECO:0007669"/>
    <property type="project" value="InterPro"/>
</dbReference>
<gene>
    <name evidence="4" type="ORF">B2A_12733</name>
</gene>
<sequence length="118" mass="12120">MAAAADKLYGDEATGARIVHRALEEPLKWIAINAGLEGAVQVQEVERSEGGFGLNALSGAVEDLVKAGVIDPAKVTRSALQNAASIAGLLLTTEAIVADRPEKKPEPAMPPGGGMGMM</sequence>
<keyword evidence="2" id="KW-0143">Chaperone</keyword>
<name>T0ZXJ8_9ZZZZ</name>
<accession>T0ZXJ8</accession>
<feature type="region of interest" description="Disordered" evidence="3">
    <location>
        <begin position="97"/>
        <end position="118"/>
    </location>
</feature>
<organism evidence="4">
    <name type="scientific">mine drainage metagenome</name>
    <dbReference type="NCBI Taxonomy" id="410659"/>
    <lineage>
        <taxon>unclassified sequences</taxon>
        <taxon>metagenomes</taxon>
        <taxon>ecological metagenomes</taxon>
    </lineage>
</organism>
<comment type="similarity">
    <text evidence="1">Belongs to the chaperonin (HSP60) family.</text>
</comment>
<dbReference type="GO" id="GO:0005524">
    <property type="term" value="F:ATP binding"/>
    <property type="evidence" value="ECO:0007669"/>
    <property type="project" value="InterPro"/>
</dbReference>
<dbReference type="Gene3D" id="1.10.560.10">
    <property type="entry name" value="GroEL-like equatorial domain"/>
    <property type="match status" value="1"/>
</dbReference>
<keyword evidence="4" id="KW-0346">Stress response</keyword>
<proteinExistence type="inferred from homology"/>
<evidence type="ECO:0000256" key="3">
    <source>
        <dbReference type="SAM" id="MobiDB-lite"/>
    </source>
</evidence>
<evidence type="ECO:0000256" key="2">
    <source>
        <dbReference type="ARBA" id="ARBA00023186"/>
    </source>
</evidence>
<dbReference type="PANTHER" id="PTHR45633">
    <property type="entry name" value="60 KDA HEAT SHOCK PROTEIN, MITOCHONDRIAL"/>
    <property type="match status" value="1"/>
</dbReference>
<dbReference type="AlphaFoldDB" id="T0ZXJ8"/>
<dbReference type="SUPFAM" id="SSF48592">
    <property type="entry name" value="GroEL equatorial domain-like"/>
    <property type="match status" value="1"/>
</dbReference>
<comment type="caution">
    <text evidence="4">The sequence shown here is derived from an EMBL/GenBank/DDBJ whole genome shotgun (WGS) entry which is preliminary data.</text>
</comment>
<dbReference type="EMBL" id="AUZZ01009181">
    <property type="protein sequence ID" value="EQD34610.1"/>
    <property type="molecule type" value="Genomic_DNA"/>
</dbReference>
<dbReference type="InterPro" id="IPR002423">
    <property type="entry name" value="Cpn60/GroEL/TCP-1"/>
</dbReference>
<dbReference type="InterPro" id="IPR001844">
    <property type="entry name" value="Cpn60/GroEL"/>
</dbReference>
<dbReference type="Pfam" id="PF00118">
    <property type="entry name" value="Cpn60_TCP1"/>
    <property type="match status" value="1"/>
</dbReference>
<protein>
    <submittedName>
        <fullName evidence="4">65 kDa heat shock protein</fullName>
    </submittedName>
</protein>
<dbReference type="InterPro" id="IPR027413">
    <property type="entry name" value="GROEL-like_equatorial_sf"/>
</dbReference>
<evidence type="ECO:0000313" key="4">
    <source>
        <dbReference type="EMBL" id="EQD34610.1"/>
    </source>
</evidence>